<dbReference type="GO" id="GO:0020037">
    <property type="term" value="F:heme binding"/>
    <property type="evidence" value="ECO:0007669"/>
    <property type="project" value="InterPro"/>
</dbReference>
<dbReference type="Proteomes" id="UP000541444">
    <property type="component" value="Unassembled WGS sequence"/>
</dbReference>
<dbReference type="GO" id="GO:0016705">
    <property type="term" value="F:oxidoreductase activity, acting on paired donors, with incorporation or reduction of molecular oxygen"/>
    <property type="evidence" value="ECO:0007669"/>
    <property type="project" value="InterPro"/>
</dbReference>
<dbReference type="AlphaFoldDB" id="A0A7J7LDB3"/>
<dbReference type="Gene3D" id="1.10.630.10">
    <property type="entry name" value="Cytochrome P450"/>
    <property type="match status" value="2"/>
</dbReference>
<dbReference type="PANTHER" id="PTHR24282:SF148">
    <property type="entry name" value="CYTOCHROME P450 72A15-LIKE"/>
    <property type="match status" value="1"/>
</dbReference>
<evidence type="ECO:0000313" key="13">
    <source>
        <dbReference type="Proteomes" id="UP000541444"/>
    </source>
</evidence>
<organism evidence="12 13">
    <name type="scientific">Kingdonia uniflora</name>
    <dbReference type="NCBI Taxonomy" id="39325"/>
    <lineage>
        <taxon>Eukaryota</taxon>
        <taxon>Viridiplantae</taxon>
        <taxon>Streptophyta</taxon>
        <taxon>Embryophyta</taxon>
        <taxon>Tracheophyta</taxon>
        <taxon>Spermatophyta</taxon>
        <taxon>Magnoliopsida</taxon>
        <taxon>Ranunculales</taxon>
        <taxon>Circaeasteraceae</taxon>
        <taxon>Kingdonia</taxon>
    </lineage>
</organism>
<evidence type="ECO:0000256" key="2">
    <source>
        <dbReference type="ARBA" id="ARBA00010617"/>
    </source>
</evidence>
<keyword evidence="13" id="KW-1185">Reference proteome</keyword>
<dbReference type="InterPro" id="IPR017972">
    <property type="entry name" value="Cyt_P450_CS"/>
</dbReference>
<dbReference type="GO" id="GO:0016020">
    <property type="term" value="C:membrane"/>
    <property type="evidence" value="ECO:0007669"/>
    <property type="project" value="UniProtKB-SubCell"/>
</dbReference>
<dbReference type="Pfam" id="PF00067">
    <property type="entry name" value="p450"/>
    <property type="match status" value="2"/>
</dbReference>
<dbReference type="InterPro" id="IPR050665">
    <property type="entry name" value="Cytochrome_P450_Monooxygen"/>
</dbReference>
<keyword evidence="10" id="KW-0472">Membrane</keyword>
<evidence type="ECO:0008006" key="14">
    <source>
        <dbReference type="Google" id="ProtNLM"/>
    </source>
</evidence>
<keyword evidence="4" id="KW-0812">Transmembrane</keyword>
<name>A0A7J7LDB3_9MAGN</name>
<evidence type="ECO:0000256" key="8">
    <source>
        <dbReference type="ARBA" id="ARBA00023004"/>
    </source>
</evidence>
<gene>
    <name evidence="12" type="ORF">GIB67_035557</name>
</gene>
<evidence type="ECO:0000256" key="10">
    <source>
        <dbReference type="ARBA" id="ARBA00023136"/>
    </source>
</evidence>
<dbReference type="EMBL" id="JACGCM010002361">
    <property type="protein sequence ID" value="KAF6140530.1"/>
    <property type="molecule type" value="Genomic_DNA"/>
</dbReference>
<dbReference type="OrthoDB" id="1470350at2759"/>
<dbReference type="SUPFAM" id="SSF48264">
    <property type="entry name" value="Cytochrome P450"/>
    <property type="match status" value="1"/>
</dbReference>
<dbReference type="PRINTS" id="PR00385">
    <property type="entry name" value="P450"/>
</dbReference>
<evidence type="ECO:0000256" key="3">
    <source>
        <dbReference type="ARBA" id="ARBA00022617"/>
    </source>
</evidence>
<accession>A0A7J7LDB3</accession>
<evidence type="ECO:0000256" key="4">
    <source>
        <dbReference type="ARBA" id="ARBA00022692"/>
    </source>
</evidence>
<dbReference type="PRINTS" id="PR00463">
    <property type="entry name" value="EP450I"/>
</dbReference>
<sequence>MKLDKEIKDMFREIIHKKKKQGMRIGESSGDDLLSMMLQSNSKNYLHENAKESTTNGMSIEEIIEECKLFYFVGQETTSIWLTWTMIVLAMHPNWQENARDEVLQICGKNTPNFESINHLKIQTQLPLCFPSDKRRREEEREEELLPFGWGPRICLGQNFALIEAKMALAMILQHFSFDLSPTYTSHYNSSTATWSSGHITSNLME</sequence>
<dbReference type="GO" id="GO:0005506">
    <property type="term" value="F:iron ion binding"/>
    <property type="evidence" value="ECO:0007669"/>
    <property type="project" value="InterPro"/>
</dbReference>
<dbReference type="InterPro" id="IPR001128">
    <property type="entry name" value="Cyt_P450"/>
</dbReference>
<keyword evidence="9 11" id="KW-0503">Monooxygenase</keyword>
<reference evidence="12 13" key="1">
    <citation type="journal article" date="2020" name="IScience">
        <title>Genome Sequencing of the Endangered Kingdonia uniflora (Circaeasteraceae, Ranunculales) Reveals Potential Mechanisms of Evolutionary Specialization.</title>
        <authorList>
            <person name="Sun Y."/>
            <person name="Deng T."/>
            <person name="Zhang A."/>
            <person name="Moore M.J."/>
            <person name="Landis J.B."/>
            <person name="Lin N."/>
            <person name="Zhang H."/>
            <person name="Zhang X."/>
            <person name="Huang J."/>
            <person name="Zhang X."/>
            <person name="Sun H."/>
            <person name="Wang H."/>
        </authorList>
    </citation>
    <scope>NUCLEOTIDE SEQUENCE [LARGE SCALE GENOMIC DNA]</scope>
    <source>
        <strain evidence="12">TB1705</strain>
        <tissue evidence="12">Leaf</tissue>
    </source>
</reference>
<dbReference type="GO" id="GO:0004497">
    <property type="term" value="F:monooxygenase activity"/>
    <property type="evidence" value="ECO:0007669"/>
    <property type="project" value="UniProtKB-KW"/>
</dbReference>
<dbReference type="PANTHER" id="PTHR24282">
    <property type="entry name" value="CYTOCHROME P450 FAMILY MEMBER"/>
    <property type="match status" value="1"/>
</dbReference>
<comment type="similarity">
    <text evidence="2 11">Belongs to the cytochrome P450 family.</text>
</comment>
<keyword evidence="6" id="KW-1133">Transmembrane helix</keyword>
<evidence type="ECO:0000256" key="5">
    <source>
        <dbReference type="ARBA" id="ARBA00022723"/>
    </source>
</evidence>
<dbReference type="InterPro" id="IPR002401">
    <property type="entry name" value="Cyt_P450_E_grp-I"/>
</dbReference>
<evidence type="ECO:0000256" key="9">
    <source>
        <dbReference type="ARBA" id="ARBA00023033"/>
    </source>
</evidence>
<keyword evidence="3 11" id="KW-0349">Heme</keyword>
<evidence type="ECO:0000256" key="11">
    <source>
        <dbReference type="RuleBase" id="RU000461"/>
    </source>
</evidence>
<dbReference type="GO" id="GO:0044550">
    <property type="term" value="P:secondary metabolite biosynthetic process"/>
    <property type="evidence" value="ECO:0007669"/>
    <property type="project" value="UniProtKB-ARBA"/>
</dbReference>
<keyword evidence="8 11" id="KW-0408">Iron</keyword>
<evidence type="ECO:0000256" key="1">
    <source>
        <dbReference type="ARBA" id="ARBA00004370"/>
    </source>
</evidence>
<keyword evidence="5 11" id="KW-0479">Metal-binding</keyword>
<comment type="subcellular location">
    <subcellularLocation>
        <location evidence="1">Membrane</location>
    </subcellularLocation>
</comment>
<evidence type="ECO:0000313" key="12">
    <source>
        <dbReference type="EMBL" id="KAF6140530.1"/>
    </source>
</evidence>
<proteinExistence type="inferred from homology"/>
<evidence type="ECO:0000256" key="6">
    <source>
        <dbReference type="ARBA" id="ARBA00022989"/>
    </source>
</evidence>
<dbReference type="InterPro" id="IPR036396">
    <property type="entry name" value="Cyt_P450_sf"/>
</dbReference>
<keyword evidence="7 11" id="KW-0560">Oxidoreductase</keyword>
<dbReference type="PROSITE" id="PS00086">
    <property type="entry name" value="CYTOCHROME_P450"/>
    <property type="match status" value="1"/>
</dbReference>
<evidence type="ECO:0000256" key="7">
    <source>
        <dbReference type="ARBA" id="ARBA00023002"/>
    </source>
</evidence>
<comment type="caution">
    <text evidence="12">The sequence shown here is derived from an EMBL/GenBank/DDBJ whole genome shotgun (WGS) entry which is preliminary data.</text>
</comment>
<protein>
    <recommendedName>
        <fullName evidence="14">Cytochrome P450</fullName>
    </recommendedName>
</protein>